<proteinExistence type="predicted"/>
<dbReference type="Pfam" id="PF21787">
    <property type="entry name" value="TNP-like_RNaseH_N"/>
    <property type="match status" value="1"/>
</dbReference>
<sequence>MPESLKEIIARKLKGRRDRKYSPEIRKFALTLQFYSARAYNYVRKSWANLLPHPSTIKHWYSVIDGTAGFTREAFNSIAIRNKHSQVICNIVIDEISIKESLTYEKNRFYGGIDLGTDFDHDNDMAVTATSALVFMAVALNGNFKIPLGYFLIKGLSGKERVNLLTKCLELFNDTGAKVFSITYDGAPVNITMCTTLGANYDYPSEKFQPWFKNPITGDPIYTFWDPFHMVKLVRNTLGGGTILLNKDHKQINWGYIKSLHSLQTEQGLRAGTKLTKKHVNFTNNKMNVKLATQTLSESVYNAFRFLIETKISGFEDSMPTATFGFQFNNIFDLLNCRNKYGKRSNYNVPISVETLDFLQQNALDMEQYIVDLKDAFGTPILQTKRSTVSSARPKPVESAEDCNVQVELFDHDYLNTLWTLTPFVENIVKYIAGFIVHKITKKNHCETCIEQLFVEDNEKKTHSYKTKK</sequence>
<accession>A0AAV8ZPN9</accession>
<dbReference type="Pfam" id="PF12017">
    <property type="entry name" value="Tnp_P_element"/>
    <property type="match status" value="1"/>
</dbReference>
<feature type="domain" description="THAP9-like helix-turn-helix" evidence="1">
    <location>
        <begin position="5"/>
        <end position="60"/>
    </location>
</feature>
<dbReference type="AlphaFoldDB" id="A0AAV8ZPN9"/>
<dbReference type="Proteomes" id="UP001162156">
    <property type="component" value="Unassembled WGS sequence"/>
</dbReference>
<feature type="domain" description="Transposable element P transposase-like RNase H" evidence="2">
    <location>
        <begin position="67"/>
        <end position="198"/>
    </location>
</feature>
<evidence type="ECO:0000259" key="2">
    <source>
        <dbReference type="Pfam" id="PF21787"/>
    </source>
</evidence>
<dbReference type="InterPro" id="IPR048366">
    <property type="entry name" value="TNP-like_GBD"/>
</dbReference>
<evidence type="ECO:0000259" key="3">
    <source>
        <dbReference type="Pfam" id="PF21788"/>
    </source>
</evidence>
<feature type="domain" description="Transposable element P transposase-like GTP-binding insertion" evidence="3">
    <location>
        <begin position="229"/>
        <end position="345"/>
    </location>
</feature>
<gene>
    <name evidence="4" type="ORF">NQ314_002404</name>
</gene>
<organism evidence="4 5">
    <name type="scientific">Rhamnusium bicolor</name>
    <dbReference type="NCBI Taxonomy" id="1586634"/>
    <lineage>
        <taxon>Eukaryota</taxon>
        <taxon>Metazoa</taxon>
        <taxon>Ecdysozoa</taxon>
        <taxon>Arthropoda</taxon>
        <taxon>Hexapoda</taxon>
        <taxon>Insecta</taxon>
        <taxon>Pterygota</taxon>
        <taxon>Neoptera</taxon>
        <taxon>Endopterygota</taxon>
        <taxon>Coleoptera</taxon>
        <taxon>Polyphaga</taxon>
        <taxon>Cucujiformia</taxon>
        <taxon>Chrysomeloidea</taxon>
        <taxon>Cerambycidae</taxon>
        <taxon>Lepturinae</taxon>
        <taxon>Rhagiini</taxon>
        <taxon>Rhamnusium</taxon>
    </lineage>
</organism>
<reference evidence="4" key="1">
    <citation type="journal article" date="2023" name="Insect Mol. Biol.">
        <title>Genome sequencing provides insights into the evolution of gene families encoding plant cell wall-degrading enzymes in longhorned beetles.</title>
        <authorList>
            <person name="Shin N.R."/>
            <person name="Okamura Y."/>
            <person name="Kirsch R."/>
            <person name="Pauchet Y."/>
        </authorList>
    </citation>
    <scope>NUCLEOTIDE SEQUENCE</scope>
    <source>
        <strain evidence="4">RBIC_L_NR</strain>
    </source>
</reference>
<dbReference type="InterPro" id="IPR048365">
    <property type="entry name" value="TNP-like_RNaseH_N"/>
</dbReference>
<dbReference type="EMBL" id="JANEYF010000751">
    <property type="protein sequence ID" value="KAJ8968200.1"/>
    <property type="molecule type" value="Genomic_DNA"/>
</dbReference>
<dbReference type="Pfam" id="PF21788">
    <property type="entry name" value="TNP-like_GBD"/>
    <property type="match status" value="1"/>
</dbReference>
<dbReference type="InterPro" id="IPR021896">
    <property type="entry name" value="THAP9-like_HTH"/>
</dbReference>
<evidence type="ECO:0000313" key="5">
    <source>
        <dbReference type="Proteomes" id="UP001162156"/>
    </source>
</evidence>
<dbReference type="PANTHER" id="PTHR47577">
    <property type="entry name" value="THAP DOMAIN-CONTAINING PROTEIN 6"/>
    <property type="match status" value="1"/>
</dbReference>
<evidence type="ECO:0000259" key="1">
    <source>
        <dbReference type="Pfam" id="PF12017"/>
    </source>
</evidence>
<keyword evidence="5" id="KW-1185">Reference proteome</keyword>
<comment type="caution">
    <text evidence="4">The sequence shown here is derived from an EMBL/GenBank/DDBJ whole genome shotgun (WGS) entry which is preliminary data.</text>
</comment>
<dbReference type="PANTHER" id="PTHR47577:SF2">
    <property type="entry name" value="THAP DOMAIN CONTAINING 9"/>
    <property type="match status" value="1"/>
</dbReference>
<name>A0AAV8ZPN9_9CUCU</name>
<evidence type="ECO:0000313" key="4">
    <source>
        <dbReference type="EMBL" id="KAJ8968200.1"/>
    </source>
</evidence>
<protein>
    <submittedName>
        <fullName evidence="4">Uncharacterized protein</fullName>
    </submittedName>
</protein>